<gene>
    <name evidence="2" type="ORF">FTO68_10175</name>
</gene>
<keyword evidence="3" id="KW-1185">Reference proteome</keyword>
<feature type="transmembrane region" description="Helical" evidence="1">
    <location>
        <begin position="342"/>
        <end position="360"/>
    </location>
</feature>
<reference evidence="2 3" key="1">
    <citation type="submission" date="2019-08" db="EMBL/GenBank/DDBJ databases">
        <authorList>
            <person name="Chen S.-C."/>
            <person name="Lai M.-C."/>
            <person name="You Y.-T."/>
        </authorList>
    </citation>
    <scope>NUCLEOTIDE SEQUENCE [LARGE SCALE GENOMIC DNA]</scope>
    <source>
        <strain evidence="2 3">P2F9704a</strain>
    </source>
</reference>
<proteinExistence type="predicted"/>
<protein>
    <recommendedName>
        <fullName evidence="4">S-layer protein</fullName>
    </recommendedName>
</protein>
<dbReference type="AlphaFoldDB" id="A0ABD4TKK5"/>
<organism evidence="2 3">
    <name type="scientific">Methanocalculus taiwanensis</name>
    <dbReference type="NCBI Taxonomy" id="106207"/>
    <lineage>
        <taxon>Archaea</taxon>
        <taxon>Methanobacteriati</taxon>
        <taxon>Methanobacteriota</taxon>
        <taxon>Stenosarchaea group</taxon>
        <taxon>Methanomicrobia</taxon>
        <taxon>Methanomicrobiales</taxon>
        <taxon>Methanocalculaceae</taxon>
        <taxon>Methanocalculus</taxon>
    </lineage>
</organism>
<dbReference type="RefSeq" id="WP_255333313.1">
    <property type="nucleotide sequence ID" value="NZ_VOTZ01000026.1"/>
</dbReference>
<keyword evidence="1" id="KW-1133">Transmembrane helix</keyword>
<evidence type="ECO:0000313" key="3">
    <source>
        <dbReference type="Proteomes" id="UP001524383"/>
    </source>
</evidence>
<evidence type="ECO:0008006" key="4">
    <source>
        <dbReference type="Google" id="ProtNLM"/>
    </source>
</evidence>
<evidence type="ECO:0000313" key="2">
    <source>
        <dbReference type="EMBL" id="MCQ1539346.1"/>
    </source>
</evidence>
<name>A0ABD4TKK5_9EURY</name>
<accession>A0ABD4TKK5</accession>
<keyword evidence="1" id="KW-0812">Transmembrane</keyword>
<keyword evidence="1" id="KW-0472">Membrane</keyword>
<dbReference type="Proteomes" id="UP001524383">
    <property type="component" value="Unassembled WGS sequence"/>
</dbReference>
<evidence type="ECO:0000256" key="1">
    <source>
        <dbReference type="SAM" id="Phobius"/>
    </source>
</evidence>
<sequence>MKIRILLTILIVCCALCAASATAITVQPATGLQSGDLTPGTRVNIETTITDFISASGTTFPGTDTLQFYTDLDSPKWNIAIVLNSVENPRPIEGGKTIRISGFELEYPSSTELKVRVSLEGVVPDVTATTDRTILRIRQLDSSDDVRSGGEYIVTRKVINPAEVQTAIISAKGDLQTFKSEIDAAKAEGVNTAEAETKYNSGLTALQSAEAAGTNAALAQSNLNQAKTAVSEGRTILEKASVQHKITSAENVLSEIDAIITDLTVNLSRGSDSRVILISSKRQSVKNQIDTAKGNYDTNNLPLAERQASDALNEGTTVLSEARILQEEISTLPEFIDPAKPYLWVVIGAIVILILGFVVIKKRRAWDELG</sequence>
<dbReference type="EMBL" id="VOTZ01000026">
    <property type="protein sequence ID" value="MCQ1539346.1"/>
    <property type="molecule type" value="Genomic_DNA"/>
</dbReference>
<comment type="caution">
    <text evidence="2">The sequence shown here is derived from an EMBL/GenBank/DDBJ whole genome shotgun (WGS) entry which is preliminary data.</text>
</comment>